<evidence type="ECO:0000256" key="4">
    <source>
        <dbReference type="ARBA" id="ARBA00023136"/>
    </source>
</evidence>
<evidence type="ECO:0000256" key="7">
    <source>
        <dbReference type="SAM" id="SignalP"/>
    </source>
</evidence>
<evidence type="ECO:0000256" key="2">
    <source>
        <dbReference type="ARBA" id="ARBA00022475"/>
    </source>
</evidence>
<dbReference type="Pfam" id="PF08085">
    <property type="entry name" value="Entericidin"/>
    <property type="match status" value="1"/>
</dbReference>
<reference evidence="8 9" key="1">
    <citation type="submission" date="2016-12" db="EMBL/GenBank/DDBJ databases">
        <title>Comparison of Traditional DNA-DNA Hybridization with In Silico Genomic Analysis.</title>
        <authorList>
            <person name="Nicholson A.C."/>
            <person name="Humrighouse B.W."/>
            <person name="Graziano J."/>
            <person name="Lasker B."/>
            <person name="Whitney A.M."/>
            <person name="Mcquiston J.R."/>
        </authorList>
    </citation>
    <scope>NUCLEOTIDE SEQUENCE [LARGE SCALE GENOMIC DNA]</scope>
    <source>
        <strain evidence="8 9">H2240</strain>
    </source>
</reference>
<dbReference type="PROSITE" id="PS51257">
    <property type="entry name" value="PROKAR_LIPOPROTEIN"/>
    <property type="match status" value="1"/>
</dbReference>
<sequence length="47" mass="4808">MKRSLRLLPLLAILAIAACNTMAGAGHDIQSGGAALTGEARKAQSQM</sequence>
<evidence type="ECO:0000256" key="5">
    <source>
        <dbReference type="ARBA" id="ARBA00023139"/>
    </source>
</evidence>
<dbReference type="GO" id="GO:0009636">
    <property type="term" value="P:response to toxic substance"/>
    <property type="evidence" value="ECO:0007669"/>
    <property type="project" value="InterPro"/>
</dbReference>
<evidence type="ECO:0000313" key="9">
    <source>
        <dbReference type="Proteomes" id="UP000196878"/>
    </source>
</evidence>
<gene>
    <name evidence="8" type="ORF">CDV49_15060</name>
</gene>
<organism evidence="8 9">
    <name type="scientific">Haematobacter genomosp. 1</name>
    <dbReference type="NCBI Taxonomy" id="366618"/>
    <lineage>
        <taxon>Bacteria</taxon>
        <taxon>Pseudomonadati</taxon>
        <taxon>Pseudomonadota</taxon>
        <taxon>Alphaproteobacteria</taxon>
        <taxon>Rhodobacterales</taxon>
        <taxon>Paracoccaceae</taxon>
        <taxon>Haematobacter</taxon>
    </lineage>
</organism>
<dbReference type="GO" id="GO:0016020">
    <property type="term" value="C:membrane"/>
    <property type="evidence" value="ECO:0007669"/>
    <property type="project" value="InterPro"/>
</dbReference>
<keyword evidence="6" id="KW-0449">Lipoprotein</keyword>
<name>A0A212A921_9RHOB</name>
<dbReference type="Proteomes" id="UP000196878">
    <property type="component" value="Unassembled WGS sequence"/>
</dbReference>
<keyword evidence="2" id="KW-1003">Cell membrane</keyword>
<feature type="chain" id="PRO_5013278906" evidence="7">
    <location>
        <begin position="26"/>
        <end position="47"/>
    </location>
</feature>
<evidence type="ECO:0000256" key="1">
    <source>
        <dbReference type="ARBA" id="ARBA00010296"/>
    </source>
</evidence>
<dbReference type="EMBL" id="NIPW01000028">
    <property type="protein sequence ID" value="OWJ76369.1"/>
    <property type="molecule type" value="Genomic_DNA"/>
</dbReference>
<feature type="signal peptide" evidence="7">
    <location>
        <begin position="1"/>
        <end position="25"/>
    </location>
</feature>
<comment type="similarity">
    <text evidence="1">Belongs to the EcnA/EcnB lipoprotein family.</text>
</comment>
<evidence type="ECO:0000256" key="6">
    <source>
        <dbReference type="ARBA" id="ARBA00023288"/>
    </source>
</evidence>
<evidence type="ECO:0000256" key="3">
    <source>
        <dbReference type="ARBA" id="ARBA00022729"/>
    </source>
</evidence>
<comment type="caution">
    <text evidence="8">The sequence shown here is derived from an EMBL/GenBank/DDBJ whole genome shotgun (WGS) entry which is preliminary data.</text>
</comment>
<keyword evidence="4" id="KW-0472">Membrane</keyword>
<dbReference type="AlphaFoldDB" id="A0A212A921"/>
<proteinExistence type="inferred from homology"/>
<dbReference type="InterPro" id="IPR012556">
    <property type="entry name" value="Entericidin"/>
</dbReference>
<keyword evidence="5" id="KW-0564">Palmitate</keyword>
<keyword evidence="3 7" id="KW-0732">Signal</keyword>
<keyword evidence="9" id="KW-1185">Reference proteome</keyword>
<dbReference type="RefSeq" id="WP_088216225.1">
    <property type="nucleotide sequence ID" value="NZ_NIPW01000028.1"/>
</dbReference>
<accession>A0A212A921</accession>
<evidence type="ECO:0000313" key="8">
    <source>
        <dbReference type="EMBL" id="OWJ76369.1"/>
    </source>
</evidence>
<protein>
    <submittedName>
        <fullName evidence="8">Entericidin EcnAB</fullName>
    </submittedName>
</protein>